<feature type="transmembrane region" description="Helical" evidence="16">
    <location>
        <begin position="140"/>
        <end position="166"/>
    </location>
</feature>
<evidence type="ECO:0000256" key="14">
    <source>
        <dbReference type="ARBA" id="ARBA00023136"/>
    </source>
</evidence>
<feature type="transmembrane region" description="Helical" evidence="16">
    <location>
        <begin position="259"/>
        <end position="279"/>
    </location>
</feature>
<evidence type="ECO:0000256" key="12">
    <source>
        <dbReference type="ARBA" id="ARBA00023075"/>
    </source>
</evidence>
<dbReference type="PANTHER" id="PTHR43507:SF20">
    <property type="entry name" value="NADH-UBIQUINONE OXIDOREDUCTASE CHAIN 4"/>
    <property type="match status" value="1"/>
</dbReference>
<evidence type="ECO:0000256" key="9">
    <source>
        <dbReference type="ARBA" id="ARBA00022982"/>
    </source>
</evidence>
<keyword evidence="11 16" id="KW-0520">NAD</keyword>
<evidence type="ECO:0000256" key="2">
    <source>
        <dbReference type="ARBA" id="ARBA00009025"/>
    </source>
</evidence>
<evidence type="ECO:0000256" key="3">
    <source>
        <dbReference type="ARBA" id="ARBA00012944"/>
    </source>
</evidence>
<feature type="domain" description="NADH:quinone oxidoreductase/Mrp antiporter transmembrane" evidence="17">
    <location>
        <begin position="66"/>
        <end position="348"/>
    </location>
</feature>
<proteinExistence type="inferred from homology"/>
<feature type="transmembrane region" description="Helical" evidence="16">
    <location>
        <begin position="99"/>
        <end position="120"/>
    </location>
</feature>
<evidence type="ECO:0000256" key="11">
    <source>
        <dbReference type="ARBA" id="ARBA00023027"/>
    </source>
</evidence>
<keyword evidence="6 16" id="KW-0679">Respiratory chain</keyword>
<evidence type="ECO:0000259" key="17">
    <source>
        <dbReference type="Pfam" id="PF00361"/>
    </source>
</evidence>
<feature type="transmembrane region" description="Helical" evidence="16">
    <location>
        <begin position="386"/>
        <end position="405"/>
    </location>
</feature>
<feature type="transmembrane region" description="Helical" evidence="16">
    <location>
        <begin position="70"/>
        <end position="92"/>
    </location>
</feature>
<dbReference type="InterPro" id="IPR000260">
    <property type="entry name" value="NADH4_N"/>
</dbReference>
<feature type="transmembrane region" description="Helical" evidence="16">
    <location>
        <begin position="178"/>
        <end position="200"/>
    </location>
</feature>
<keyword evidence="10 16" id="KW-1133">Transmembrane helix</keyword>
<protein>
    <recommendedName>
        <fullName evidence="4 16">NADH-ubiquinone oxidoreductase chain 4</fullName>
        <ecNumber evidence="3 16">7.1.1.2</ecNumber>
    </recommendedName>
</protein>
<evidence type="ECO:0000259" key="18">
    <source>
        <dbReference type="Pfam" id="PF01059"/>
    </source>
</evidence>
<dbReference type="GO" id="GO:0008137">
    <property type="term" value="F:NADH dehydrogenase (ubiquinone) activity"/>
    <property type="evidence" value="ECO:0007669"/>
    <property type="project" value="UniProtKB-UniRule"/>
</dbReference>
<feature type="transmembrane region" description="Helical" evidence="16">
    <location>
        <begin position="47"/>
        <end position="64"/>
    </location>
</feature>
<keyword evidence="12 16" id="KW-0830">Ubiquinone</keyword>
<dbReference type="PRINTS" id="PR01437">
    <property type="entry name" value="NUOXDRDTASE4"/>
</dbReference>
<gene>
    <name evidence="19" type="primary">ND4</name>
</gene>
<keyword evidence="14 16" id="KW-0472">Membrane</keyword>
<evidence type="ECO:0000256" key="5">
    <source>
        <dbReference type="ARBA" id="ARBA00022448"/>
    </source>
</evidence>
<dbReference type="EMBL" id="ON117508">
    <property type="protein sequence ID" value="WNO18581.1"/>
    <property type="molecule type" value="Genomic_DNA"/>
</dbReference>
<reference evidence="19" key="1">
    <citation type="submission" date="2022-03" db="EMBL/GenBank/DDBJ databases">
        <authorList>
            <person name="Qi Y."/>
            <person name="Sun J."/>
        </authorList>
    </citation>
    <scope>NUCLEOTIDE SEQUENCE</scope>
</reference>
<keyword evidence="8" id="KW-1278">Translocase</keyword>
<feature type="transmembrane region" description="Helical" evidence="16">
    <location>
        <begin position="338"/>
        <end position="361"/>
    </location>
</feature>
<comment type="subcellular location">
    <subcellularLocation>
        <location evidence="1 16">Mitochondrion membrane</location>
        <topology evidence="1 16">Multi-pass membrane protein</topology>
    </subcellularLocation>
</comment>
<dbReference type="GO" id="GO:0003954">
    <property type="term" value="F:NADH dehydrogenase activity"/>
    <property type="evidence" value="ECO:0007669"/>
    <property type="project" value="TreeGrafter"/>
</dbReference>
<feature type="transmembrane region" description="Helical" evidence="16">
    <location>
        <begin position="234"/>
        <end position="253"/>
    </location>
</feature>
<sequence>MSSLKTNSMFLNSTPLSSSLISLTWWISFLMMLASQKSVLGAKNKQEKFSFLVILLNLILTLTFSATSMFWFYVFFEFSLTPTLLLILGWGYQPERLQAGIFMMMYTITASLPFLATLFLNSKSLNKFILFSSNQNAQLWSYNMFILFSILAFMVKLPVYTVHLWLPKAHVEAPVAGSMILAGILLKLGGFGLIQTFMFFKTYSPLMSSVLMVLSLWGGMITSIICIRQTDLKALIAYSSVAHMSFVFAGVLSMTSWGWSAAFMMMISHGLCSSAMFCLSNMLYEKMHSRSMLIPKGMLALIPSFALWWFLFCTANIPSPPSVTLASEILAIPPIVHFSPMLVLIIAASGMLSAAYNLLIYATTQHGATSKTILPFFTPSKTQHKIFLFHFIPLLTLTLSMTKIIF</sequence>
<evidence type="ECO:0000313" key="19">
    <source>
        <dbReference type="EMBL" id="WNO18581.1"/>
    </source>
</evidence>
<evidence type="ECO:0000256" key="10">
    <source>
        <dbReference type="ARBA" id="ARBA00022989"/>
    </source>
</evidence>
<dbReference type="InterPro" id="IPR003918">
    <property type="entry name" value="NADH_UbQ_OxRdtase"/>
</dbReference>
<name>A0AA96KHQ7_9GAST</name>
<feature type="transmembrane region" description="Helical" evidence="16">
    <location>
        <begin position="16"/>
        <end position="35"/>
    </location>
</feature>
<comment type="function">
    <text evidence="16">Core subunit of the mitochondrial membrane respiratory chain NADH dehydrogenase (Complex I) which catalyzes electron transfer from NADH through the respiratory chain, using ubiquinone as an electron acceptor. Essential for the catalytic activity and assembly of complex I.</text>
</comment>
<evidence type="ECO:0000256" key="6">
    <source>
        <dbReference type="ARBA" id="ARBA00022660"/>
    </source>
</evidence>
<dbReference type="Pfam" id="PF01059">
    <property type="entry name" value="Oxidored_q5_N"/>
    <property type="match status" value="1"/>
</dbReference>
<comment type="catalytic activity">
    <reaction evidence="15 16">
        <text>a ubiquinone + NADH + 5 H(+)(in) = a ubiquinol + NAD(+) + 4 H(+)(out)</text>
        <dbReference type="Rhea" id="RHEA:29091"/>
        <dbReference type="Rhea" id="RHEA-COMP:9565"/>
        <dbReference type="Rhea" id="RHEA-COMP:9566"/>
        <dbReference type="ChEBI" id="CHEBI:15378"/>
        <dbReference type="ChEBI" id="CHEBI:16389"/>
        <dbReference type="ChEBI" id="CHEBI:17976"/>
        <dbReference type="ChEBI" id="CHEBI:57540"/>
        <dbReference type="ChEBI" id="CHEBI:57945"/>
        <dbReference type="EC" id="7.1.1.2"/>
    </reaction>
</comment>
<feature type="transmembrane region" description="Helical" evidence="16">
    <location>
        <begin position="299"/>
        <end position="318"/>
    </location>
</feature>
<keyword evidence="9 16" id="KW-0249">Electron transport</keyword>
<evidence type="ECO:0000256" key="15">
    <source>
        <dbReference type="ARBA" id="ARBA00049551"/>
    </source>
</evidence>
<organism evidence="19">
    <name type="scientific">Iothia sp</name>
    <dbReference type="NCBI Taxonomy" id="3071114"/>
    <lineage>
        <taxon>Eukaryota</taxon>
        <taxon>Metazoa</taxon>
        <taxon>Spiralia</taxon>
        <taxon>Lophotrochozoa</taxon>
        <taxon>Mollusca</taxon>
        <taxon>Gastropoda</taxon>
        <taxon>Patellogastropoda</taxon>
        <taxon>Lottioidea</taxon>
        <taxon>Lepetidae</taxon>
        <taxon>Iothia</taxon>
    </lineage>
</organism>
<feature type="transmembrane region" description="Helical" evidence="16">
    <location>
        <begin position="206"/>
        <end position="227"/>
    </location>
</feature>
<evidence type="ECO:0000256" key="8">
    <source>
        <dbReference type="ARBA" id="ARBA00022967"/>
    </source>
</evidence>
<dbReference type="Pfam" id="PF00361">
    <property type="entry name" value="Proton_antipo_M"/>
    <property type="match status" value="1"/>
</dbReference>
<keyword evidence="13 16" id="KW-0496">Mitochondrion</keyword>
<accession>A0AA96KHQ7</accession>
<dbReference type="GO" id="GO:0042773">
    <property type="term" value="P:ATP synthesis coupled electron transport"/>
    <property type="evidence" value="ECO:0007669"/>
    <property type="project" value="InterPro"/>
</dbReference>
<dbReference type="GO" id="GO:0048039">
    <property type="term" value="F:ubiquinone binding"/>
    <property type="evidence" value="ECO:0007669"/>
    <property type="project" value="TreeGrafter"/>
</dbReference>
<dbReference type="EC" id="7.1.1.2" evidence="3 16"/>
<evidence type="ECO:0000256" key="7">
    <source>
        <dbReference type="ARBA" id="ARBA00022692"/>
    </source>
</evidence>
<keyword evidence="5 16" id="KW-0813">Transport</keyword>
<dbReference type="InterPro" id="IPR001750">
    <property type="entry name" value="ND/Mrp_TM"/>
</dbReference>
<dbReference type="GO" id="GO:0031966">
    <property type="term" value="C:mitochondrial membrane"/>
    <property type="evidence" value="ECO:0007669"/>
    <property type="project" value="UniProtKB-SubCell"/>
</dbReference>
<evidence type="ECO:0000256" key="13">
    <source>
        <dbReference type="ARBA" id="ARBA00023128"/>
    </source>
</evidence>
<dbReference type="PANTHER" id="PTHR43507">
    <property type="entry name" value="NADH-UBIQUINONE OXIDOREDUCTASE CHAIN 4"/>
    <property type="match status" value="1"/>
</dbReference>
<geneLocation type="mitochondrion" evidence="19"/>
<evidence type="ECO:0000256" key="16">
    <source>
        <dbReference type="RuleBase" id="RU003297"/>
    </source>
</evidence>
<dbReference type="AlphaFoldDB" id="A0AA96KHQ7"/>
<evidence type="ECO:0000256" key="4">
    <source>
        <dbReference type="ARBA" id="ARBA00021006"/>
    </source>
</evidence>
<comment type="similarity">
    <text evidence="2 16">Belongs to the complex I subunit 4 family.</text>
</comment>
<evidence type="ECO:0000256" key="1">
    <source>
        <dbReference type="ARBA" id="ARBA00004225"/>
    </source>
</evidence>
<keyword evidence="7 16" id="KW-0812">Transmembrane</keyword>
<dbReference type="GO" id="GO:0015990">
    <property type="term" value="P:electron transport coupled proton transport"/>
    <property type="evidence" value="ECO:0007669"/>
    <property type="project" value="TreeGrafter"/>
</dbReference>
<feature type="domain" description="NADH:ubiquinone oxidoreductase chain 4 N-terminal" evidence="18">
    <location>
        <begin position="4"/>
        <end position="63"/>
    </location>
</feature>